<accession>A0A0B0PTN2</accession>
<reference evidence="2" key="1">
    <citation type="submission" date="2014-09" db="EMBL/GenBank/DDBJ databases">
        <authorList>
            <person name="Mudge J."/>
            <person name="Ramaraj T."/>
            <person name="Lindquist I.E."/>
            <person name="Bharti A.K."/>
            <person name="Sundararajan A."/>
            <person name="Cameron C.T."/>
            <person name="Woodward J.E."/>
            <person name="May G.D."/>
            <person name="Brubaker C."/>
            <person name="Broadhvest J."/>
            <person name="Wilkins T.A."/>
        </authorList>
    </citation>
    <scope>NUCLEOTIDE SEQUENCE</scope>
    <source>
        <strain evidence="2">cv. AKA8401</strain>
    </source>
</reference>
<dbReference type="AlphaFoldDB" id="A0A0B0PTN2"/>
<gene>
    <name evidence="1" type="ORF">F383_14884</name>
</gene>
<evidence type="ECO:0000313" key="2">
    <source>
        <dbReference type="Proteomes" id="UP000032142"/>
    </source>
</evidence>
<keyword evidence="2" id="KW-1185">Reference proteome</keyword>
<dbReference type="Proteomes" id="UP000032142">
    <property type="component" value="Unassembled WGS sequence"/>
</dbReference>
<evidence type="ECO:0000313" key="1">
    <source>
        <dbReference type="EMBL" id="KHG29803.1"/>
    </source>
</evidence>
<organism evidence="1 2">
    <name type="scientific">Gossypium arboreum</name>
    <name type="common">Tree cotton</name>
    <name type="synonym">Gossypium nanking</name>
    <dbReference type="NCBI Taxonomy" id="29729"/>
    <lineage>
        <taxon>Eukaryota</taxon>
        <taxon>Viridiplantae</taxon>
        <taxon>Streptophyta</taxon>
        <taxon>Embryophyta</taxon>
        <taxon>Tracheophyta</taxon>
        <taxon>Spermatophyta</taxon>
        <taxon>Magnoliopsida</taxon>
        <taxon>eudicotyledons</taxon>
        <taxon>Gunneridae</taxon>
        <taxon>Pentapetalae</taxon>
        <taxon>rosids</taxon>
        <taxon>malvids</taxon>
        <taxon>Malvales</taxon>
        <taxon>Malvaceae</taxon>
        <taxon>Malvoideae</taxon>
        <taxon>Gossypium</taxon>
    </lineage>
</organism>
<protein>
    <submittedName>
        <fullName evidence="1">Uncharacterized protein</fullName>
    </submittedName>
</protein>
<dbReference type="EMBL" id="KN452150">
    <property type="protein sequence ID" value="KHG29803.1"/>
    <property type="molecule type" value="Genomic_DNA"/>
</dbReference>
<name>A0A0B0PTN2_GOSAR</name>
<proteinExistence type="predicted"/>
<sequence>MKIDIEDSRFGISVLSEGRLKIADLASLYCQRAD</sequence>